<evidence type="ECO:0000256" key="3">
    <source>
        <dbReference type="SAM" id="SignalP"/>
    </source>
</evidence>
<protein>
    <submittedName>
        <fullName evidence="4">Uncharacterized protein</fullName>
    </submittedName>
</protein>
<evidence type="ECO:0000313" key="6">
    <source>
        <dbReference type="EMBL" id="KAE9300573.1"/>
    </source>
</evidence>
<feature type="region of interest" description="Disordered" evidence="1">
    <location>
        <begin position="175"/>
        <end position="322"/>
    </location>
</feature>
<feature type="signal peptide" evidence="3">
    <location>
        <begin position="1"/>
        <end position="22"/>
    </location>
</feature>
<reference evidence="7 9" key="1">
    <citation type="submission" date="2018-09" db="EMBL/GenBank/DDBJ databases">
        <title>Genomic investigation of the strawberry pathogen Phytophthora fragariae indicates pathogenicity is determined by transcriptional variation in three key races.</title>
        <authorList>
            <person name="Adams T.M."/>
            <person name="Armitage A.D."/>
            <person name="Sobczyk M.K."/>
            <person name="Bates H.J."/>
            <person name="Dunwell J.M."/>
            <person name="Nellist C.F."/>
            <person name="Harrison R.J."/>
        </authorList>
    </citation>
    <scope>NUCLEOTIDE SEQUENCE [LARGE SCALE GENOMIC DNA]</scope>
    <source>
        <strain evidence="5 7">SCRP249</strain>
        <strain evidence="4 9">SCRP324</strain>
        <strain evidence="6 8">SCRP333</strain>
    </source>
</reference>
<dbReference type="EMBL" id="QXFU01002258">
    <property type="protein sequence ID" value="KAE8988230.1"/>
    <property type="molecule type" value="Genomic_DNA"/>
</dbReference>
<feature type="region of interest" description="Disordered" evidence="1">
    <location>
        <begin position="356"/>
        <end position="382"/>
    </location>
</feature>
<accession>A0A6A3J1B2</accession>
<dbReference type="PROSITE" id="PS51367">
    <property type="entry name" value="THAUMATIN_2"/>
    <property type="match status" value="1"/>
</dbReference>
<feature type="compositionally biased region" description="Low complexity" evidence="1">
    <location>
        <begin position="249"/>
        <end position="263"/>
    </location>
</feature>
<dbReference type="PANTHER" id="PTHR31737">
    <property type="entry name" value="PROTEIN TOS1"/>
    <property type="match status" value="1"/>
</dbReference>
<keyword evidence="2" id="KW-0812">Transmembrane</keyword>
<dbReference type="Proteomes" id="UP000429607">
    <property type="component" value="Unassembled WGS sequence"/>
</dbReference>
<dbReference type="EMBL" id="QXFV01002221">
    <property type="protein sequence ID" value="KAE8990955.1"/>
    <property type="molecule type" value="Genomic_DNA"/>
</dbReference>
<dbReference type="SUPFAM" id="SSF49870">
    <property type="entry name" value="Osmotin, thaumatin-like protein"/>
    <property type="match status" value="1"/>
</dbReference>
<evidence type="ECO:0000256" key="1">
    <source>
        <dbReference type="SAM" id="MobiDB-lite"/>
    </source>
</evidence>
<dbReference type="AlphaFoldDB" id="A0A6A3J1B2"/>
<organism evidence="4 9">
    <name type="scientific">Phytophthora rubi</name>
    <dbReference type="NCBI Taxonomy" id="129364"/>
    <lineage>
        <taxon>Eukaryota</taxon>
        <taxon>Sar</taxon>
        <taxon>Stramenopiles</taxon>
        <taxon>Oomycota</taxon>
        <taxon>Peronosporomycetes</taxon>
        <taxon>Peronosporales</taxon>
        <taxon>Peronosporaceae</taxon>
        <taxon>Phytophthora</taxon>
    </lineage>
</organism>
<feature type="compositionally biased region" description="Pro residues" evidence="1">
    <location>
        <begin position="201"/>
        <end position="213"/>
    </location>
</feature>
<feature type="compositionally biased region" description="Polar residues" evidence="1">
    <location>
        <begin position="223"/>
        <end position="248"/>
    </location>
</feature>
<evidence type="ECO:0000256" key="2">
    <source>
        <dbReference type="SAM" id="Phobius"/>
    </source>
</evidence>
<dbReference type="Proteomes" id="UP000435112">
    <property type="component" value="Unassembled WGS sequence"/>
</dbReference>
<dbReference type="PANTHER" id="PTHR31737:SF2">
    <property type="entry name" value="PROTEIN TOS1"/>
    <property type="match status" value="1"/>
</dbReference>
<evidence type="ECO:0000313" key="5">
    <source>
        <dbReference type="EMBL" id="KAE8990955.1"/>
    </source>
</evidence>
<comment type="caution">
    <text evidence="4">The sequence shown here is derived from an EMBL/GenBank/DDBJ whole genome shotgun (WGS) entry which is preliminary data.</text>
</comment>
<evidence type="ECO:0000313" key="4">
    <source>
        <dbReference type="EMBL" id="KAE8988230.1"/>
    </source>
</evidence>
<dbReference type="InterPro" id="IPR001938">
    <property type="entry name" value="Thaumatin"/>
</dbReference>
<feature type="compositionally biased region" description="Polar residues" evidence="1">
    <location>
        <begin position="266"/>
        <end position="301"/>
    </location>
</feature>
<keyword evidence="3" id="KW-0732">Signal</keyword>
<evidence type="ECO:0000313" key="9">
    <source>
        <dbReference type="Proteomes" id="UP000435112"/>
    </source>
</evidence>
<dbReference type="OrthoDB" id="430315at2759"/>
<keyword evidence="2" id="KW-1133">Transmembrane helix</keyword>
<dbReference type="InterPro" id="IPR037176">
    <property type="entry name" value="Osmotin/thaumatin-like_sf"/>
</dbReference>
<evidence type="ECO:0000313" key="8">
    <source>
        <dbReference type="Proteomes" id="UP000434957"/>
    </source>
</evidence>
<feature type="transmembrane region" description="Helical" evidence="2">
    <location>
        <begin position="325"/>
        <end position="345"/>
    </location>
</feature>
<gene>
    <name evidence="5" type="ORF">PR001_g21362</name>
    <name evidence="4" type="ORF">PR002_g21828</name>
    <name evidence="6" type="ORF">PR003_g22725</name>
</gene>
<evidence type="ECO:0000313" key="7">
    <source>
        <dbReference type="Proteomes" id="UP000429607"/>
    </source>
</evidence>
<keyword evidence="2" id="KW-0472">Membrane</keyword>
<dbReference type="Proteomes" id="UP000434957">
    <property type="component" value="Unassembled WGS sequence"/>
</dbReference>
<dbReference type="EMBL" id="QXFT01002294">
    <property type="protein sequence ID" value="KAE9300573.1"/>
    <property type="molecule type" value="Genomic_DNA"/>
</dbReference>
<sequence>MVMQTISRALMGLALLNGVAQGFNIYVSNMCDESMTLAHVAPSGSETEQVAAGGTTTKSISAGSASHVLKWGTGAQATLGEFSGEGGKVWYDISIIPTGPKSGPEYCESLQACKDLTGGVGFNVAMQITPHSQDGSRCVELTCMADGCADGYQFPKDDTKTHTCPLSTDFDLTFCPGGTGGATPAPQTQPPTQAPTQAPTTQPPTPTPTPTPTPSQGQTSATGSTPGSHSNGSAGQYQNENENQDQTQSSKSASAASASQAEAGVKQNSKNLRQVGTKHVSGTVTQAAQSTEETIGQTPSAASKEDGVQKVTNRNGEDGGNSTPYVVLSVGGFVGMVAAAAIFVVRKKKAMLDELESKTPHSTTAQGPLANFRTPRDNVSVL</sequence>
<dbReference type="SMART" id="SM00205">
    <property type="entry name" value="THN"/>
    <property type="match status" value="1"/>
</dbReference>
<keyword evidence="8" id="KW-1185">Reference proteome</keyword>
<feature type="compositionally biased region" description="Polar residues" evidence="1">
    <location>
        <begin position="310"/>
        <end position="322"/>
    </location>
</feature>
<feature type="chain" id="PRO_5036164516" evidence="3">
    <location>
        <begin position="23"/>
        <end position="382"/>
    </location>
</feature>
<proteinExistence type="predicted"/>
<name>A0A6A3J1B2_9STRA</name>